<protein>
    <submittedName>
        <fullName evidence="2">GCN5-related N-acetyltransferase</fullName>
    </submittedName>
</protein>
<dbReference type="InterPro" id="IPR016181">
    <property type="entry name" value="Acyl_CoA_acyltransferase"/>
</dbReference>
<accession>D5UGH1</accession>
<sequence length="154" mass="16599">MTTLDTARYRFTADRADVDRDTVHHWLADLSYWARGRTRAAQDAAVDASLCFGVHERDTGRQVAFARVVTDGATFAWLCDVFVDDSARGHGVGTALVAGVVEHLDALGLPRTVLATADAHGLYEKFGFERTAPGRYMARLTDATAGPPTSATGD</sequence>
<dbReference type="EMBL" id="CP001964">
    <property type="protein sequence ID" value="ADG73154.1"/>
    <property type="molecule type" value="Genomic_DNA"/>
</dbReference>
<keyword evidence="3" id="KW-1185">Reference proteome</keyword>
<feature type="domain" description="N-acetyltransferase" evidence="1">
    <location>
        <begin position="1"/>
        <end position="142"/>
    </location>
</feature>
<gene>
    <name evidence="2" type="ordered locus">Cfla_0235</name>
</gene>
<dbReference type="KEGG" id="cfl:Cfla_0235"/>
<name>D5UGH1_CELFN</name>
<dbReference type="InterPro" id="IPR053144">
    <property type="entry name" value="Acetyltransferase_Butenolide"/>
</dbReference>
<evidence type="ECO:0000313" key="2">
    <source>
        <dbReference type="EMBL" id="ADG73154.1"/>
    </source>
</evidence>
<dbReference type="AlphaFoldDB" id="D5UGH1"/>
<dbReference type="Gene3D" id="3.40.630.30">
    <property type="match status" value="1"/>
</dbReference>
<dbReference type="SUPFAM" id="SSF55729">
    <property type="entry name" value="Acyl-CoA N-acyltransferases (Nat)"/>
    <property type="match status" value="1"/>
</dbReference>
<dbReference type="CDD" id="cd04301">
    <property type="entry name" value="NAT_SF"/>
    <property type="match status" value="1"/>
</dbReference>
<evidence type="ECO:0000313" key="3">
    <source>
        <dbReference type="Proteomes" id="UP000000849"/>
    </source>
</evidence>
<dbReference type="Proteomes" id="UP000000849">
    <property type="component" value="Chromosome"/>
</dbReference>
<dbReference type="Pfam" id="PF00583">
    <property type="entry name" value="Acetyltransf_1"/>
    <property type="match status" value="1"/>
</dbReference>
<organism evidence="2 3">
    <name type="scientific">Cellulomonas flavigena (strain ATCC 482 / DSM 20109 / BCRC 11376 / JCM 18109 / NBRC 3775 / NCIMB 8073 / NRS 134)</name>
    <dbReference type="NCBI Taxonomy" id="446466"/>
    <lineage>
        <taxon>Bacteria</taxon>
        <taxon>Bacillati</taxon>
        <taxon>Actinomycetota</taxon>
        <taxon>Actinomycetes</taxon>
        <taxon>Micrococcales</taxon>
        <taxon>Cellulomonadaceae</taxon>
        <taxon>Cellulomonas</taxon>
    </lineage>
</organism>
<dbReference type="GO" id="GO:0016747">
    <property type="term" value="F:acyltransferase activity, transferring groups other than amino-acyl groups"/>
    <property type="evidence" value="ECO:0007669"/>
    <property type="project" value="InterPro"/>
</dbReference>
<dbReference type="PANTHER" id="PTHR43233">
    <property type="entry name" value="FAMILY N-ACETYLTRANSFERASE, PUTATIVE (AFU_ORTHOLOGUE AFUA_6G03350)-RELATED"/>
    <property type="match status" value="1"/>
</dbReference>
<proteinExistence type="predicted"/>
<dbReference type="InterPro" id="IPR000182">
    <property type="entry name" value="GNAT_dom"/>
</dbReference>
<dbReference type="OrthoDB" id="3216107at2"/>
<reference evidence="2 3" key="1">
    <citation type="journal article" date="2010" name="Stand. Genomic Sci.">
        <title>Complete genome sequence of Cellulomonas flavigena type strain (134).</title>
        <authorList>
            <person name="Abt B."/>
            <person name="Foster B."/>
            <person name="Lapidus A."/>
            <person name="Clum A."/>
            <person name="Sun H."/>
            <person name="Pukall R."/>
            <person name="Lucas S."/>
            <person name="Glavina Del Rio T."/>
            <person name="Nolan M."/>
            <person name="Tice H."/>
            <person name="Cheng J.F."/>
            <person name="Pitluck S."/>
            <person name="Liolios K."/>
            <person name="Ivanova N."/>
            <person name="Mavromatis K."/>
            <person name="Ovchinnikova G."/>
            <person name="Pati A."/>
            <person name="Goodwin L."/>
            <person name="Chen A."/>
            <person name="Palaniappan K."/>
            <person name="Land M."/>
            <person name="Hauser L."/>
            <person name="Chang Y.J."/>
            <person name="Jeffries C.D."/>
            <person name="Rohde M."/>
            <person name="Goker M."/>
            <person name="Woyke T."/>
            <person name="Bristow J."/>
            <person name="Eisen J.A."/>
            <person name="Markowitz V."/>
            <person name="Hugenholtz P."/>
            <person name="Kyrpides N.C."/>
            <person name="Klenk H.P."/>
        </authorList>
    </citation>
    <scope>NUCLEOTIDE SEQUENCE [LARGE SCALE GENOMIC DNA]</scope>
    <source>
        <strain evidence="3">ATCC 482 / DSM 20109 / BCRC 11376 / JCM 18109 / NBRC 3775 / NCIMB 8073 / NRS 134</strain>
    </source>
</reference>
<dbReference type="STRING" id="446466.Cfla_0235"/>
<dbReference type="eggNOG" id="COG0456">
    <property type="taxonomic scope" value="Bacteria"/>
</dbReference>
<evidence type="ECO:0000259" key="1">
    <source>
        <dbReference type="PROSITE" id="PS51186"/>
    </source>
</evidence>
<dbReference type="PROSITE" id="PS51186">
    <property type="entry name" value="GNAT"/>
    <property type="match status" value="1"/>
</dbReference>
<keyword evidence="2" id="KW-0808">Transferase</keyword>
<dbReference type="RefSeq" id="WP_013115488.1">
    <property type="nucleotide sequence ID" value="NC_014151.1"/>
</dbReference>
<dbReference type="PANTHER" id="PTHR43233:SF1">
    <property type="entry name" value="FAMILY N-ACETYLTRANSFERASE, PUTATIVE (AFU_ORTHOLOGUE AFUA_6G03350)-RELATED"/>
    <property type="match status" value="1"/>
</dbReference>
<dbReference type="HOGENOM" id="CLU_086503_2_1_11"/>